<dbReference type="GeneID" id="87960874"/>
<proteinExistence type="predicted"/>
<dbReference type="RefSeq" id="XP_062803939.1">
    <property type="nucleotide sequence ID" value="XM_062940326.1"/>
</dbReference>
<evidence type="ECO:0000313" key="1">
    <source>
        <dbReference type="EMBL" id="KAK4680469.1"/>
    </source>
</evidence>
<evidence type="ECO:0000313" key="2">
    <source>
        <dbReference type="Proteomes" id="UP001323617"/>
    </source>
</evidence>
<name>A0ABR0IJZ0_9PEZI</name>
<organism evidence="1 2">
    <name type="scientific">Podospora pseudoanserina</name>
    <dbReference type="NCBI Taxonomy" id="2609844"/>
    <lineage>
        <taxon>Eukaryota</taxon>
        <taxon>Fungi</taxon>
        <taxon>Dikarya</taxon>
        <taxon>Ascomycota</taxon>
        <taxon>Pezizomycotina</taxon>
        <taxon>Sordariomycetes</taxon>
        <taxon>Sordariomycetidae</taxon>
        <taxon>Sordariales</taxon>
        <taxon>Podosporaceae</taxon>
        <taxon>Podospora</taxon>
    </lineage>
</organism>
<sequence length="115" mass="12404">MVKLSDTNYNVTDDADSLETFERVCRIAADYIGKGPLQEGRGEAYVVKGATTQTGVDILNARLAALEDLGLTPAKLVPHGWSQGALNTLWLHQALRFDGIDIEATVVASPFSDLD</sequence>
<accession>A0ABR0IJZ0</accession>
<dbReference type="InterPro" id="IPR029058">
    <property type="entry name" value="AB_hydrolase_fold"/>
</dbReference>
<dbReference type="EMBL" id="JAFFHC010000002">
    <property type="protein sequence ID" value="KAK4680469.1"/>
    <property type="molecule type" value="Genomic_DNA"/>
</dbReference>
<dbReference type="Proteomes" id="UP001323617">
    <property type="component" value="Unassembled WGS sequence"/>
</dbReference>
<protein>
    <submittedName>
        <fullName evidence="1">Uncharacterized protein</fullName>
    </submittedName>
</protein>
<gene>
    <name evidence="1" type="ORF">QC764_0045330</name>
</gene>
<keyword evidence="2" id="KW-1185">Reference proteome</keyword>
<dbReference type="Gene3D" id="3.40.50.1820">
    <property type="entry name" value="alpha/beta hydrolase"/>
    <property type="match status" value="1"/>
</dbReference>
<comment type="caution">
    <text evidence="1">The sequence shown here is derived from an EMBL/GenBank/DDBJ whole genome shotgun (WGS) entry which is preliminary data.</text>
</comment>
<reference evidence="1 2" key="1">
    <citation type="journal article" date="2023" name="bioRxiv">
        <title>High-quality genome assemblies of four members of thePodospora anserinaspecies complex.</title>
        <authorList>
            <person name="Ament-Velasquez S.L."/>
            <person name="Vogan A.A."/>
            <person name="Wallerman O."/>
            <person name="Hartmann F."/>
            <person name="Gautier V."/>
            <person name="Silar P."/>
            <person name="Giraud T."/>
            <person name="Johannesson H."/>
        </authorList>
    </citation>
    <scope>NUCLEOTIDE SEQUENCE [LARGE SCALE GENOMIC DNA]</scope>
    <source>
        <strain evidence="1 2">CBS 124.78</strain>
    </source>
</reference>